<protein>
    <recommendedName>
        <fullName evidence="3">Serine/threonine protein kinase</fullName>
    </recommendedName>
</protein>
<keyword evidence="2" id="KW-1185">Reference proteome</keyword>
<organism evidence="1 2">
    <name type="scientific">Mycolicibacterium frederiksbergense</name>
    <dbReference type="NCBI Taxonomy" id="117567"/>
    <lineage>
        <taxon>Bacteria</taxon>
        <taxon>Bacillati</taxon>
        <taxon>Actinomycetota</taxon>
        <taxon>Actinomycetes</taxon>
        <taxon>Mycobacteriales</taxon>
        <taxon>Mycobacteriaceae</taxon>
        <taxon>Mycolicibacterium</taxon>
    </lineage>
</organism>
<evidence type="ECO:0000313" key="1">
    <source>
        <dbReference type="EMBL" id="MDH6194982.1"/>
    </source>
</evidence>
<comment type="caution">
    <text evidence="1">The sequence shown here is derived from an EMBL/GenBank/DDBJ whole genome shotgun (WGS) entry which is preliminary data.</text>
</comment>
<dbReference type="RefSeq" id="WP_280831616.1">
    <property type="nucleotide sequence ID" value="NZ_JARXVE010000002.1"/>
</dbReference>
<gene>
    <name evidence="1" type="ORF">M2272_001611</name>
</gene>
<name>A0ABT6KW97_9MYCO</name>
<evidence type="ECO:0000313" key="2">
    <source>
        <dbReference type="Proteomes" id="UP001160130"/>
    </source>
</evidence>
<accession>A0ABT6KW97</accession>
<evidence type="ECO:0008006" key="3">
    <source>
        <dbReference type="Google" id="ProtNLM"/>
    </source>
</evidence>
<proteinExistence type="predicted"/>
<dbReference type="EMBL" id="JARXVE010000002">
    <property type="protein sequence ID" value="MDH6194982.1"/>
    <property type="molecule type" value="Genomic_DNA"/>
</dbReference>
<sequence>MKDLIVLVVVSLAIGFTIGGLKASGPPAAAPELPAPPLPRPGVYTVAEKSTDSAPKSDDWILTECGPQCLRVRSTTSDNEWQMDLPWNSTADRHRGAWVGERVNPGMRCQDGTPDGHQTGPVPLKYVIRADLTGFVNMKFSPENPSCSGETAMRGREFALRRAKAVWS</sequence>
<reference evidence="1 2" key="1">
    <citation type="submission" date="2023-04" db="EMBL/GenBank/DDBJ databases">
        <title>Forest soil microbial communities from Buena Vista Peninsula, Colon Province, Panama.</title>
        <authorList>
            <person name="Bouskill N."/>
        </authorList>
    </citation>
    <scope>NUCLEOTIDE SEQUENCE [LARGE SCALE GENOMIC DNA]</scope>
    <source>
        <strain evidence="1 2">AC80</strain>
    </source>
</reference>
<dbReference type="Proteomes" id="UP001160130">
    <property type="component" value="Unassembled WGS sequence"/>
</dbReference>